<reference evidence="3" key="1">
    <citation type="submission" date="2024-07" db="EMBL/GenBank/DDBJ databases">
        <title>Two chromosome-level genome assemblies of Korean endemic species Abeliophyllum distichum and Forsythia ovata (Oleaceae).</title>
        <authorList>
            <person name="Jang H."/>
        </authorList>
    </citation>
    <scope>NUCLEOTIDE SEQUENCE [LARGE SCALE GENOMIC DNA]</scope>
</reference>
<organism evidence="2 3">
    <name type="scientific">Abeliophyllum distichum</name>
    <dbReference type="NCBI Taxonomy" id="126358"/>
    <lineage>
        <taxon>Eukaryota</taxon>
        <taxon>Viridiplantae</taxon>
        <taxon>Streptophyta</taxon>
        <taxon>Embryophyta</taxon>
        <taxon>Tracheophyta</taxon>
        <taxon>Spermatophyta</taxon>
        <taxon>Magnoliopsida</taxon>
        <taxon>eudicotyledons</taxon>
        <taxon>Gunneridae</taxon>
        <taxon>Pentapetalae</taxon>
        <taxon>asterids</taxon>
        <taxon>lamiids</taxon>
        <taxon>Lamiales</taxon>
        <taxon>Oleaceae</taxon>
        <taxon>Forsythieae</taxon>
        <taxon>Abeliophyllum</taxon>
    </lineage>
</organism>
<feature type="compositionally biased region" description="Basic residues" evidence="1">
    <location>
        <begin position="139"/>
        <end position="148"/>
    </location>
</feature>
<dbReference type="Proteomes" id="UP001604336">
    <property type="component" value="Unassembled WGS sequence"/>
</dbReference>
<dbReference type="EMBL" id="JBFOLK010000006">
    <property type="protein sequence ID" value="KAL2506369.1"/>
    <property type="molecule type" value="Genomic_DNA"/>
</dbReference>
<gene>
    <name evidence="2" type="ORF">Adt_21990</name>
</gene>
<feature type="region of interest" description="Disordered" evidence="1">
    <location>
        <begin position="137"/>
        <end position="161"/>
    </location>
</feature>
<sequence>MVLKNILVECSPSHNCANVAEGNGGLERIELRGIFTLRTQETEKFEVRHIYFGHINAVDLVAKTSLVRVGNSLGCLCGHVICSLESKGMSSDLMLYVSDCYKNDAYLRIYSPSVCPMTCLELWPNPGQHPLALPSIKKMPVRPKKARQRGPDEVQSSSKQS</sequence>
<protein>
    <submittedName>
        <fullName evidence="2">Uncharacterized protein</fullName>
    </submittedName>
</protein>
<comment type="caution">
    <text evidence="2">The sequence shown here is derived from an EMBL/GenBank/DDBJ whole genome shotgun (WGS) entry which is preliminary data.</text>
</comment>
<name>A0ABD1T0X5_9LAMI</name>
<dbReference type="AlphaFoldDB" id="A0ABD1T0X5"/>
<keyword evidence="3" id="KW-1185">Reference proteome</keyword>
<evidence type="ECO:0000313" key="3">
    <source>
        <dbReference type="Proteomes" id="UP001604336"/>
    </source>
</evidence>
<evidence type="ECO:0000256" key="1">
    <source>
        <dbReference type="SAM" id="MobiDB-lite"/>
    </source>
</evidence>
<evidence type="ECO:0000313" key="2">
    <source>
        <dbReference type="EMBL" id="KAL2506369.1"/>
    </source>
</evidence>
<accession>A0ABD1T0X5</accession>
<proteinExistence type="predicted"/>